<dbReference type="Gene3D" id="3.40.50.1820">
    <property type="entry name" value="alpha/beta hydrolase"/>
    <property type="match status" value="1"/>
</dbReference>
<dbReference type="InterPro" id="IPR050654">
    <property type="entry name" value="AChE-related_enzymes"/>
</dbReference>
<dbReference type="InterPro" id="IPR029058">
    <property type="entry name" value="AB_hydrolase_fold"/>
</dbReference>
<dbReference type="EMBL" id="CP089983">
    <property type="protein sequence ID" value="WXB06345.1"/>
    <property type="molecule type" value="Genomic_DNA"/>
</dbReference>
<dbReference type="InterPro" id="IPR002018">
    <property type="entry name" value="CarbesteraseB"/>
</dbReference>
<name>A0ABZ2LAX6_9BACT</name>
<accession>A0ABZ2LAX6</accession>
<keyword evidence="4" id="KW-1185">Reference proteome</keyword>
<gene>
    <name evidence="3" type="ORF">LVJ94_03675</name>
</gene>
<dbReference type="Pfam" id="PF00135">
    <property type="entry name" value="COesterase"/>
    <property type="match status" value="1"/>
</dbReference>
<reference evidence="3" key="1">
    <citation type="submission" date="2021-12" db="EMBL/GenBank/DDBJ databases">
        <title>Discovery of the Pendulisporaceae a myxobacterial family with distinct sporulation behavior and unique specialized metabolism.</title>
        <authorList>
            <person name="Garcia R."/>
            <person name="Popoff A."/>
            <person name="Bader C.D."/>
            <person name="Loehr J."/>
            <person name="Walesch S."/>
            <person name="Walt C."/>
            <person name="Boldt J."/>
            <person name="Bunk B."/>
            <person name="Haeckl F.J.F.P.J."/>
            <person name="Gunesch A.P."/>
            <person name="Birkelbach J."/>
            <person name="Nuebel U."/>
            <person name="Pietschmann T."/>
            <person name="Bach T."/>
            <person name="Mueller R."/>
        </authorList>
    </citation>
    <scope>NUCLEOTIDE SEQUENCE</scope>
    <source>
        <strain evidence="3">MSr11367</strain>
    </source>
</reference>
<dbReference type="Proteomes" id="UP001374803">
    <property type="component" value="Chromosome"/>
</dbReference>
<proteinExistence type="predicted"/>
<sequence length="492" mass="52896">MKGALFDGYRSFQAIPYAAPPVGERRWLAPGPVTAWSEPRDATKAPNACVQGGGAKPVTGAEDCLYLNVTTPRGPTSSGLKPVMVWLHGGAFTSGFAHRYDPHRMAQLGDAVVVTANYRLGVFGLLAHPGLSDTDFSLQDELAALRWVQRNARAFGGDPNNVTFFGESAGGLSVCALLTSPSSAGLFHRAVMQSGMCTTDWPNQGLDPDSAAGSGWLSPEEARARGSAAAQGLGCADPKTAIECMRNMSAADLLASPAVQGPPAFGYPSYGSRILPEHPAKALAEGRFHRVPVLAGSNLDEGRAFVFTYHVRNPITAERYRELLKTSYAEHADEVEAHYPLSDYDSPALAWAAVITDRVVACPTLQGERLLAAKTPVYAFEFADRNAPAVLPVPPGMPPGAMHTSELFYLFDVLPFNPNFTEEQKALSTSMMRYWTRFAKTGNPNASELPSWTRFRGANAVPYVQSLNVGAGGIHSVDFGTEHRCDFWSSLQ</sequence>
<dbReference type="SUPFAM" id="SSF53474">
    <property type="entry name" value="alpha/beta-Hydrolases"/>
    <property type="match status" value="1"/>
</dbReference>
<keyword evidence="1" id="KW-0378">Hydrolase</keyword>
<dbReference type="PANTHER" id="PTHR43918:SF4">
    <property type="entry name" value="CARBOXYLIC ESTER HYDROLASE"/>
    <property type="match status" value="1"/>
</dbReference>
<evidence type="ECO:0000313" key="4">
    <source>
        <dbReference type="Proteomes" id="UP001374803"/>
    </source>
</evidence>
<dbReference type="PANTHER" id="PTHR43918">
    <property type="entry name" value="ACETYLCHOLINESTERASE"/>
    <property type="match status" value="1"/>
</dbReference>
<organism evidence="3 4">
    <name type="scientific">Pendulispora rubella</name>
    <dbReference type="NCBI Taxonomy" id="2741070"/>
    <lineage>
        <taxon>Bacteria</taxon>
        <taxon>Pseudomonadati</taxon>
        <taxon>Myxococcota</taxon>
        <taxon>Myxococcia</taxon>
        <taxon>Myxococcales</taxon>
        <taxon>Sorangiineae</taxon>
        <taxon>Pendulisporaceae</taxon>
        <taxon>Pendulispora</taxon>
    </lineage>
</organism>
<protein>
    <submittedName>
        <fullName evidence="3">Carboxylesterase family protein</fullName>
    </submittedName>
</protein>
<feature type="domain" description="Carboxylesterase type B" evidence="2">
    <location>
        <begin position="8"/>
        <end position="466"/>
    </location>
</feature>
<evidence type="ECO:0000313" key="3">
    <source>
        <dbReference type="EMBL" id="WXB06345.1"/>
    </source>
</evidence>
<evidence type="ECO:0000259" key="2">
    <source>
        <dbReference type="Pfam" id="PF00135"/>
    </source>
</evidence>
<evidence type="ECO:0000256" key="1">
    <source>
        <dbReference type="ARBA" id="ARBA00022801"/>
    </source>
</evidence>